<proteinExistence type="predicted"/>
<dbReference type="InterPro" id="IPR014720">
    <property type="entry name" value="dsRBD_dom"/>
</dbReference>
<accession>K1QFP2</accession>
<reference evidence="1" key="1">
    <citation type="journal article" date="2012" name="Nature">
        <title>The oyster genome reveals stress adaptation and complexity of shell formation.</title>
        <authorList>
            <person name="Zhang G."/>
            <person name="Fang X."/>
            <person name="Guo X."/>
            <person name="Li L."/>
            <person name="Luo R."/>
            <person name="Xu F."/>
            <person name="Yang P."/>
            <person name="Zhang L."/>
            <person name="Wang X."/>
            <person name="Qi H."/>
            <person name="Xiong Z."/>
            <person name="Que H."/>
            <person name="Xie Y."/>
            <person name="Holland P.W."/>
            <person name="Paps J."/>
            <person name="Zhu Y."/>
            <person name="Wu F."/>
            <person name="Chen Y."/>
            <person name="Wang J."/>
            <person name="Peng C."/>
            <person name="Meng J."/>
            <person name="Yang L."/>
            <person name="Liu J."/>
            <person name="Wen B."/>
            <person name="Zhang N."/>
            <person name="Huang Z."/>
            <person name="Zhu Q."/>
            <person name="Feng Y."/>
            <person name="Mount A."/>
            <person name="Hedgecock D."/>
            <person name="Xu Z."/>
            <person name="Liu Y."/>
            <person name="Domazet-Loso T."/>
            <person name="Du Y."/>
            <person name="Sun X."/>
            <person name="Zhang S."/>
            <person name="Liu B."/>
            <person name="Cheng P."/>
            <person name="Jiang X."/>
            <person name="Li J."/>
            <person name="Fan D."/>
            <person name="Wang W."/>
            <person name="Fu W."/>
            <person name="Wang T."/>
            <person name="Wang B."/>
            <person name="Zhang J."/>
            <person name="Peng Z."/>
            <person name="Li Y."/>
            <person name="Li N."/>
            <person name="Wang J."/>
            <person name="Chen M."/>
            <person name="He Y."/>
            <person name="Tan F."/>
            <person name="Song X."/>
            <person name="Zheng Q."/>
            <person name="Huang R."/>
            <person name="Yang H."/>
            <person name="Du X."/>
            <person name="Chen L."/>
            <person name="Yang M."/>
            <person name="Gaffney P.M."/>
            <person name="Wang S."/>
            <person name="Luo L."/>
            <person name="She Z."/>
            <person name="Ming Y."/>
            <person name="Huang W."/>
            <person name="Zhang S."/>
            <person name="Huang B."/>
            <person name="Zhang Y."/>
            <person name="Qu T."/>
            <person name="Ni P."/>
            <person name="Miao G."/>
            <person name="Wang J."/>
            <person name="Wang Q."/>
            <person name="Steinberg C.E."/>
            <person name="Wang H."/>
            <person name="Li N."/>
            <person name="Qian L."/>
            <person name="Zhang G."/>
            <person name="Li Y."/>
            <person name="Yang H."/>
            <person name="Liu X."/>
            <person name="Wang J."/>
            <person name="Yin Y."/>
            <person name="Wang J."/>
        </authorList>
    </citation>
    <scope>NUCLEOTIDE SEQUENCE [LARGE SCALE GENOMIC DNA]</scope>
    <source>
        <strain evidence="1">05x7-T-G4-1.051#20</strain>
    </source>
</reference>
<dbReference type="SMART" id="SM00358">
    <property type="entry name" value="DSRM"/>
    <property type="match status" value="1"/>
</dbReference>
<dbReference type="InParanoid" id="K1QFP2"/>
<dbReference type="HOGENOM" id="CLU_1455791_0_0_1"/>
<dbReference type="PROSITE" id="PS50137">
    <property type="entry name" value="DS_RBD"/>
    <property type="match status" value="1"/>
</dbReference>
<dbReference type="Gene3D" id="3.30.160.20">
    <property type="match status" value="1"/>
</dbReference>
<name>K1QFP2_MAGGI</name>
<dbReference type="GO" id="GO:0003726">
    <property type="term" value="F:double-stranded RNA adenosine deaminase activity"/>
    <property type="evidence" value="ECO:0007669"/>
    <property type="project" value="TreeGrafter"/>
</dbReference>
<organism evidence="1">
    <name type="scientific">Magallana gigas</name>
    <name type="common">Pacific oyster</name>
    <name type="synonym">Crassostrea gigas</name>
    <dbReference type="NCBI Taxonomy" id="29159"/>
    <lineage>
        <taxon>Eukaryota</taxon>
        <taxon>Metazoa</taxon>
        <taxon>Spiralia</taxon>
        <taxon>Lophotrochozoa</taxon>
        <taxon>Mollusca</taxon>
        <taxon>Bivalvia</taxon>
        <taxon>Autobranchia</taxon>
        <taxon>Pteriomorphia</taxon>
        <taxon>Ostreida</taxon>
        <taxon>Ostreoidea</taxon>
        <taxon>Ostreidae</taxon>
        <taxon>Magallana</taxon>
    </lineage>
</organism>
<dbReference type="EMBL" id="JH816167">
    <property type="protein sequence ID" value="EKC32698.1"/>
    <property type="molecule type" value="Genomic_DNA"/>
</dbReference>
<evidence type="ECO:0000313" key="1">
    <source>
        <dbReference type="EMBL" id="EKC32698.1"/>
    </source>
</evidence>
<dbReference type="GO" id="GO:0005730">
    <property type="term" value="C:nucleolus"/>
    <property type="evidence" value="ECO:0007669"/>
    <property type="project" value="TreeGrafter"/>
</dbReference>
<dbReference type="GO" id="GO:0008251">
    <property type="term" value="F:tRNA-specific adenosine deaminase activity"/>
    <property type="evidence" value="ECO:0007669"/>
    <property type="project" value="TreeGrafter"/>
</dbReference>
<sequence>MAGLTTELDGAGGSQSYPGEEEDEIQPPTSGLAPQAEVSLPRTLTNKHPVMYLNELKRNLTYQLVSEQEVDKEKLYTMSVVIDGREFNGTAKSKKLAKMEAARVALESLYNAVYVPDLENQVNQTQETAEVPWVKGQSVIDSPNLNLAAQASVQLLGMGRSTDAPVHREVTPACMRPAAATVDIFM</sequence>
<protein>
    <submittedName>
        <fullName evidence="1">Double-stranded RNA-specific editase 1</fullName>
    </submittedName>
</protein>
<dbReference type="GO" id="GO:0006396">
    <property type="term" value="P:RNA processing"/>
    <property type="evidence" value="ECO:0007669"/>
    <property type="project" value="TreeGrafter"/>
</dbReference>
<dbReference type="GO" id="GO:0003725">
    <property type="term" value="F:double-stranded RNA binding"/>
    <property type="evidence" value="ECO:0007669"/>
    <property type="project" value="TreeGrafter"/>
</dbReference>
<dbReference type="PANTHER" id="PTHR10910:SF62">
    <property type="entry name" value="AT07585P-RELATED"/>
    <property type="match status" value="1"/>
</dbReference>
<dbReference type="GO" id="GO:0006382">
    <property type="term" value="P:adenosine to inosine editing"/>
    <property type="evidence" value="ECO:0007669"/>
    <property type="project" value="TreeGrafter"/>
</dbReference>
<dbReference type="Pfam" id="PF00035">
    <property type="entry name" value="dsrm"/>
    <property type="match status" value="1"/>
</dbReference>
<dbReference type="SUPFAM" id="SSF54768">
    <property type="entry name" value="dsRNA-binding domain-like"/>
    <property type="match status" value="1"/>
</dbReference>
<dbReference type="PANTHER" id="PTHR10910">
    <property type="entry name" value="EUKARYOTE SPECIFIC DSRNA BINDING PROTEIN"/>
    <property type="match status" value="1"/>
</dbReference>
<gene>
    <name evidence="1" type="ORF">CGI_10024076</name>
</gene>
<dbReference type="AlphaFoldDB" id="K1QFP2"/>
<dbReference type="GO" id="GO:0005737">
    <property type="term" value="C:cytoplasm"/>
    <property type="evidence" value="ECO:0007669"/>
    <property type="project" value="TreeGrafter"/>
</dbReference>